<feature type="domain" description="Trichome birefringence-like N-terminal" evidence="9">
    <location>
        <begin position="137"/>
        <end position="189"/>
    </location>
</feature>
<dbReference type="InterPro" id="IPR026057">
    <property type="entry name" value="TBL_C"/>
</dbReference>
<comment type="similarity">
    <text evidence="2">Belongs to the PC-esterase family. TBL subfamily.</text>
</comment>
<evidence type="ECO:0000256" key="2">
    <source>
        <dbReference type="ARBA" id="ARBA00007727"/>
    </source>
</evidence>
<evidence type="ECO:0000256" key="7">
    <source>
        <dbReference type="SAM" id="Phobius"/>
    </source>
</evidence>
<reference evidence="10 11" key="1">
    <citation type="submission" date="2017-09" db="EMBL/GenBank/DDBJ databases">
        <title>WGS assembly of Aquilegia coerulea Goldsmith.</title>
        <authorList>
            <person name="Hodges S."/>
            <person name="Kramer E."/>
            <person name="Nordborg M."/>
            <person name="Tomkins J."/>
            <person name="Borevitz J."/>
            <person name="Derieg N."/>
            <person name="Yan J."/>
            <person name="Mihaltcheva S."/>
            <person name="Hayes R.D."/>
            <person name="Rokhsar D."/>
        </authorList>
    </citation>
    <scope>NUCLEOTIDE SEQUENCE [LARGE SCALE GENOMIC DNA]</scope>
    <source>
        <strain evidence="11">cv. Goldsmith</strain>
    </source>
</reference>
<name>A0A2G5DCD6_AQUCA</name>
<dbReference type="PANTHER" id="PTHR32285:SF8">
    <property type="entry name" value="PROTEIN TRICHOME BIREFRINGENCE-LIKE 5"/>
    <property type="match status" value="1"/>
</dbReference>
<feature type="transmembrane region" description="Helical" evidence="7">
    <location>
        <begin position="20"/>
        <end position="43"/>
    </location>
</feature>
<dbReference type="Proteomes" id="UP000230069">
    <property type="component" value="Unassembled WGS sequence"/>
</dbReference>
<accession>A0A2G5DCD6</accession>
<organism evidence="10 11">
    <name type="scientific">Aquilegia coerulea</name>
    <name type="common">Rocky mountain columbine</name>
    <dbReference type="NCBI Taxonomy" id="218851"/>
    <lineage>
        <taxon>Eukaryota</taxon>
        <taxon>Viridiplantae</taxon>
        <taxon>Streptophyta</taxon>
        <taxon>Embryophyta</taxon>
        <taxon>Tracheophyta</taxon>
        <taxon>Spermatophyta</taxon>
        <taxon>Magnoliopsida</taxon>
        <taxon>Ranunculales</taxon>
        <taxon>Ranunculaceae</taxon>
        <taxon>Thalictroideae</taxon>
        <taxon>Aquilegia</taxon>
    </lineage>
</organism>
<dbReference type="AlphaFoldDB" id="A0A2G5DCD6"/>
<evidence type="ECO:0000313" key="11">
    <source>
        <dbReference type="Proteomes" id="UP000230069"/>
    </source>
</evidence>
<evidence type="ECO:0000259" key="9">
    <source>
        <dbReference type="Pfam" id="PF14416"/>
    </source>
</evidence>
<evidence type="ECO:0000259" key="8">
    <source>
        <dbReference type="Pfam" id="PF13839"/>
    </source>
</evidence>
<evidence type="ECO:0000256" key="1">
    <source>
        <dbReference type="ARBA" id="ARBA00004167"/>
    </source>
</evidence>
<evidence type="ECO:0000256" key="3">
    <source>
        <dbReference type="ARBA" id="ARBA00022692"/>
    </source>
</evidence>
<keyword evidence="6 7" id="KW-0472">Membrane</keyword>
<evidence type="ECO:0000256" key="6">
    <source>
        <dbReference type="ARBA" id="ARBA00023136"/>
    </source>
</evidence>
<keyword evidence="11" id="KW-1185">Reference proteome</keyword>
<keyword evidence="4" id="KW-0735">Signal-anchor</keyword>
<comment type="subcellular location">
    <subcellularLocation>
        <location evidence="1">Membrane</location>
        <topology evidence="1">Single-pass membrane protein</topology>
    </subcellularLocation>
</comment>
<keyword evidence="3 7" id="KW-0812">Transmembrane</keyword>
<dbReference type="InterPro" id="IPR025846">
    <property type="entry name" value="TBL_N"/>
</dbReference>
<gene>
    <name evidence="10" type="ORF">AQUCO_02400150v1</name>
</gene>
<evidence type="ECO:0000256" key="4">
    <source>
        <dbReference type="ARBA" id="ARBA00022968"/>
    </source>
</evidence>
<proteinExistence type="inferred from homology"/>
<evidence type="ECO:0000313" key="10">
    <source>
        <dbReference type="EMBL" id="PIA40887.1"/>
    </source>
</evidence>
<dbReference type="GO" id="GO:0005794">
    <property type="term" value="C:Golgi apparatus"/>
    <property type="evidence" value="ECO:0007669"/>
    <property type="project" value="TreeGrafter"/>
</dbReference>
<dbReference type="GO" id="GO:0016020">
    <property type="term" value="C:membrane"/>
    <property type="evidence" value="ECO:0007669"/>
    <property type="project" value="UniProtKB-SubCell"/>
</dbReference>
<dbReference type="EMBL" id="KZ305041">
    <property type="protein sequence ID" value="PIA40887.1"/>
    <property type="molecule type" value="Genomic_DNA"/>
</dbReference>
<dbReference type="GO" id="GO:0016413">
    <property type="term" value="F:O-acetyltransferase activity"/>
    <property type="evidence" value="ECO:0007669"/>
    <property type="project" value="InterPro"/>
</dbReference>
<sequence>MASSSSSSPPLVQKKKQYGFFSITTLYLFLFLFFLLLVSIFFFSKNALEPTLSSYKDYLIWSSNNSPPLVSTSPPTPEEVVSVQIDPVVVGVKEKEIPIQEKSSLVDEQETIDSISKDDIKDGILSVNSMSVDWGSNCDLYSGKWVKDEQYPLYQPSTCPYVDEAFSCQGNGRPDSEYLKWRWKPDGCELPRFNATDFLEKFRGKRLMLVGDSMNRNQFESILCILREGLSDKSRMYETHGYKITKGRGYFVFKFEDYNSTVEFVRSHFLVREGTRINGQGNSNPTLSIDRIDKSAGRWKRADILVFNTGHWWTHGKTARGSVIFIFFGKITTRKVMLSILILMQLKLIEGP</sequence>
<evidence type="ECO:0000256" key="5">
    <source>
        <dbReference type="ARBA" id="ARBA00022989"/>
    </source>
</evidence>
<dbReference type="OrthoDB" id="630188at2759"/>
<dbReference type="PANTHER" id="PTHR32285">
    <property type="entry name" value="PROTEIN TRICHOME BIREFRINGENCE-LIKE 9-RELATED"/>
    <property type="match status" value="1"/>
</dbReference>
<keyword evidence="5 7" id="KW-1133">Transmembrane helix</keyword>
<dbReference type="Pfam" id="PF13839">
    <property type="entry name" value="PC-Esterase"/>
    <property type="match status" value="1"/>
</dbReference>
<feature type="domain" description="Trichome birefringence-like C-terminal" evidence="8">
    <location>
        <begin position="190"/>
        <end position="322"/>
    </location>
</feature>
<dbReference type="InterPro" id="IPR029962">
    <property type="entry name" value="TBL"/>
</dbReference>
<protein>
    <submittedName>
        <fullName evidence="10">Uncharacterized protein</fullName>
    </submittedName>
</protein>
<dbReference type="Pfam" id="PF14416">
    <property type="entry name" value="PMR5N"/>
    <property type="match status" value="1"/>
</dbReference>